<dbReference type="EMBL" id="LT598489">
    <property type="protein sequence ID" value="SCV99715.1"/>
    <property type="molecule type" value="Genomic_DNA"/>
</dbReference>
<gene>
    <name evidence="7" type="ORF">LAFE_0B00914G</name>
</gene>
<dbReference type="Pfam" id="PF23276">
    <property type="entry name" value="TPR_24"/>
    <property type="match status" value="1"/>
</dbReference>
<name>A0A1G4M7E0_LACFM</name>
<organism evidence="7 8">
    <name type="scientific">Lachancea fermentati</name>
    <name type="common">Zygosaccharomyces fermentati</name>
    <dbReference type="NCBI Taxonomy" id="4955"/>
    <lineage>
        <taxon>Eukaryota</taxon>
        <taxon>Fungi</taxon>
        <taxon>Dikarya</taxon>
        <taxon>Ascomycota</taxon>
        <taxon>Saccharomycotina</taxon>
        <taxon>Saccharomycetes</taxon>
        <taxon>Saccharomycetales</taxon>
        <taxon>Saccharomycetaceae</taxon>
        <taxon>Lachancea</taxon>
    </lineage>
</organism>
<sequence length="940" mass="109600">MNRIHVTRSIRYFHHISCRLRSISKAEPGLSDKVQSILKSEGPDALKNDGINILSDYISNRSATSAERGRIIKFMYSRKAHEDLIKLSNSCLLDSGEKFQSNVSADEMRSYMNSLVFTRQHELLNRKMLNLINQFSLTRKDLVVKVINSVFTQLYRTTSMEQSLTVWVKLCKYMHGHVDFTSYEHYKYILKTLLFFLREKDISACYKEVLDLVELRENPLSSSQFASTLMYLLTYSRNFLLAEKVWDYKIEKGFPVVASDLTSICKTYCHFRRYSLVTEVYSRYPEAHDDQSQFDYLLVAYAKQQNWESLQNQFNSLFGIGELPNINHYGIVMYAIAQLGERDIVERLYSQLLRRKMVPNLPVLQSLLYAYYKSGDIAGCFRQFELFNKYGIQPTSSTCQIMLKVYRNIGDIDGALRTLKRMTDSNIEIWETHFAILINTCAKITNYAIAEELFQVMKDYYNIKPTGSSIGALMYVYIESNLPQQALKLFHKYCKGNSNVDENIKIYNKAIEAHMLMGQDTLSERLFQEILDRNIPTNSEFYKVMIAHLSRRKKDYDTAEGVLDQLLNHPTLVATASHFEILMDVYDRCSYREGVFKLYQRMLDHNIPVNSRVLYYLIKSTFKVKLQTKENLDEAIDVVDDIMKRAAKRTLDITFDKLHPSVMAWPMRAISKFYSPMKAIDLMNKYNDLFYENGESANGRLVVMRSMMVLSAEIQQWDDFQKIFERYLSKIDYYDSLPSSTVRNKKLSSSLRGILGYKIKQLAATNSVTKIPDLLKQMESKGLIIDNDSWNEAVLTMFSDSRTIEEGLRITNEKLIHGYNLIHKMRLLKKHATASTSIGKAPWLLDRKKENPKSFNPSLFLKSEVYEKVKTSLDSYLSTFVKVEEEIGRLVNLYGYFMKSYLMEPRSHVPHWDEIEYKNASFFRELRTKKRITAWNCLSD</sequence>
<evidence type="ECO:0000313" key="7">
    <source>
        <dbReference type="EMBL" id="SCV99715.1"/>
    </source>
</evidence>
<keyword evidence="2" id="KW-0677">Repeat</keyword>
<dbReference type="GO" id="GO:0005739">
    <property type="term" value="C:mitochondrion"/>
    <property type="evidence" value="ECO:0007669"/>
    <property type="project" value="UniProtKB-SubCell"/>
</dbReference>
<dbReference type="PANTHER" id="PTHR47936">
    <property type="entry name" value="PPR_LONG DOMAIN-CONTAINING PROTEIN"/>
    <property type="match status" value="1"/>
</dbReference>
<evidence type="ECO:0000256" key="2">
    <source>
        <dbReference type="ARBA" id="ARBA00022737"/>
    </source>
</evidence>
<dbReference type="Gene3D" id="1.25.40.10">
    <property type="entry name" value="Tetratricopeptide repeat domain"/>
    <property type="match status" value="2"/>
</dbReference>
<comment type="function">
    <text evidence="3">Regulates mitochondrial small subunit maturation by controlling 15S rRNA 5'-end processing. Localizes to the 5' precursor of the 15S rRNA in a position that is subsequently occupied by mS47 in the mature yeast mtSSU. Uses structure and sequence-specific RNA recognition, binding to a single-stranded region of the precursor and specifically recognizing bases -6 to -1. The exchange of Ccm1 for mS47 is coupled to the irreversible removal of precursor rRNA that is accompanied by conformational changes of the mitoribosomal proteins uS5m and mS26. These conformational changes signal completion of 5'-end rRNA processing through protection of the mature 5'-end of the 15S rRNA and stabilization of mS47. The removal of the 5' precursor together with the dissociation of Ccm1 may be catalyzed by the 5'-3' exoribonuclease Pet127. Involved in the specific removal of group I introns in mitochondrial encoded transcripts.</text>
</comment>
<proteinExistence type="inferred from homology"/>
<dbReference type="InterPro" id="IPR011990">
    <property type="entry name" value="TPR-like_helical_dom_sf"/>
</dbReference>
<evidence type="ECO:0000256" key="3">
    <source>
        <dbReference type="ARBA" id="ARBA00044493"/>
    </source>
</evidence>
<protein>
    <recommendedName>
        <fullName evidence="5">Mitochondrial 15S rRNA processing factor CCM1</fullName>
    </recommendedName>
</protein>
<accession>A0A1G4M7E0</accession>
<reference evidence="8" key="1">
    <citation type="submission" date="2016-03" db="EMBL/GenBank/DDBJ databases">
        <authorList>
            <person name="Devillers H."/>
        </authorList>
    </citation>
    <scope>NUCLEOTIDE SEQUENCE [LARGE SCALE GENOMIC DNA]</scope>
</reference>
<dbReference type="SUPFAM" id="SSF81901">
    <property type="entry name" value="HCP-like"/>
    <property type="match status" value="1"/>
</dbReference>
<keyword evidence="8" id="KW-1185">Reference proteome</keyword>
<dbReference type="AlphaFoldDB" id="A0A1G4M7E0"/>
<dbReference type="GO" id="GO:0008380">
    <property type="term" value="P:RNA splicing"/>
    <property type="evidence" value="ECO:0007669"/>
    <property type="project" value="UniProtKB-KW"/>
</dbReference>
<evidence type="ECO:0000256" key="5">
    <source>
        <dbReference type="ARBA" id="ARBA00044527"/>
    </source>
</evidence>
<comment type="subunit">
    <text evidence="4">Binds to mitochondrial small subunit 15S rRNA.</text>
</comment>
<evidence type="ECO:0000313" key="8">
    <source>
        <dbReference type="Proteomes" id="UP000190831"/>
    </source>
</evidence>
<evidence type="ECO:0000256" key="4">
    <source>
        <dbReference type="ARBA" id="ARBA00044511"/>
    </source>
</evidence>
<evidence type="ECO:0000259" key="6">
    <source>
        <dbReference type="Pfam" id="PF23276"/>
    </source>
</evidence>
<feature type="domain" description="Pentatricopeptide repeat-containing protein-mitochondrial" evidence="6">
    <location>
        <begin position="355"/>
        <end position="455"/>
    </location>
</feature>
<dbReference type="OMA" id="HGYNLIH"/>
<dbReference type="GO" id="GO:0006397">
    <property type="term" value="P:mRNA processing"/>
    <property type="evidence" value="ECO:0007669"/>
    <property type="project" value="UniProtKB-KW"/>
</dbReference>
<comment type="similarity">
    <text evidence="1">Belongs to the CCM1 family.</text>
</comment>
<dbReference type="PANTHER" id="PTHR47936:SF1">
    <property type="entry name" value="PENTATRICOPEPTIDE REPEAT-CONTAINING PROTEIN GUN1, CHLOROPLASTIC"/>
    <property type="match status" value="1"/>
</dbReference>
<dbReference type="Proteomes" id="UP000190831">
    <property type="component" value="Chromosome B"/>
</dbReference>
<dbReference type="OrthoDB" id="185373at2759"/>
<dbReference type="STRING" id="4955.A0A1G4M7E0"/>
<dbReference type="InterPro" id="IPR057027">
    <property type="entry name" value="TPR_mt"/>
</dbReference>
<evidence type="ECO:0000256" key="1">
    <source>
        <dbReference type="ARBA" id="ARBA00006192"/>
    </source>
</evidence>